<dbReference type="InterPro" id="IPR003382">
    <property type="entry name" value="Flavoprotein"/>
</dbReference>
<keyword evidence="5" id="KW-1185">Reference proteome</keyword>
<dbReference type="OrthoDB" id="1532798at2759"/>
<sequence length="196" mass="21210">MDPASNSVNVLIGLTGSVATIKLNDLVSDLNHAFSKKGLRISIRVVATKAALFFLDTIPKSTEYELYSDAIEWSSWHKKGDPVIHIELRKWADIMLVAPLDANTLAKLAAGLCDNLLTSTLRAWDFSNPVLVCPAMNTFMYTHKLTAIHLLTCSDLLGYHIIQPSSKLLACGDIGIGAMAPTPDIATKAASFFPAP</sequence>
<comment type="caution">
    <text evidence="4">The sequence shown here is derived from an EMBL/GenBank/DDBJ whole genome shotgun (WGS) entry which is preliminary data.</text>
</comment>
<dbReference type="Proteomes" id="UP000187429">
    <property type="component" value="Unassembled WGS sequence"/>
</dbReference>
<evidence type="ECO:0000313" key="4">
    <source>
        <dbReference type="EMBL" id="OMJ21384.1"/>
    </source>
</evidence>
<dbReference type="PANTHER" id="PTHR14359">
    <property type="entry name" value="HOMO-OLIGOMERIC FLAVIN CONTAINING CYS DECARBOXYLASE FAMILY"/>
    <property type="match status" value="1"/>
</dbReference>
<name>A0A1R1Y3P9_9FUNG</name>
<feature type="domain" description="Flavoprotein" evidence="3">
    <location>
        <begin position="9"/>
        <end position="186"/>
    </location>
</feature>
<evidence type="ECO:0000256" key="2">
    <source>
        <dbReference type="ARBA" id="ARBA00038350"/>
    </source>
</evidence>
<dbReference type="GO" id="GO:0004633">
    <property type="term" value="F:phosphopantothenoylcysteine decarboxylase activity"/>
    <property type="evidence" value="ECO:0007669"/>
    <property type="project" value="TreeGrafter"/>
</dbReference>
<dbReference type="PANTHER" id="PTHR14359:SF6">
    <property type="entry name" value="PHOSPHOPANTOTHENOYLCYSTEINE DECARBOXYLASE"/>
    <property type="match status" value="1"/>
</dbReference>
<evidence type="ECO:0000256" key="1">
    <source>
        <dbReference type="ARBA" id="ARBA00022993"/>
    </source>
</evidence>
<evidence type="ECO:0000259" key="3">
    <source>
        <dbReference type="Pfam" id="PF02441"/>
    </source>
</evidence>
<comment type="similarity">
    <text evidence="2">Belongs to the HFCD (homooligomeric flavin containing Cys decarboxylase) superfamily.</text>
</comment>
<protein>
    <submittedName>
        <fullName evidence="4">Phosphopantothenoylcysteine decarboxylase</fullName>
    </submittedName>
</protein>
<evidence type="ECO:0000313" key="5">
    <source>
        <dbReference type="Proteomes" id="UP000187429"/>
    </source>
</evidence>
<accession>A0A1R1Y3P9</accession>
<dbReference type="Gene3D" id="3.40.50.1950">
    <property type="entry name" value="Flavin prenyltransferase-like"/>
    <property type="match status" value="1"/>
</dbReference>
<dbReference type="GO" id="GO:0071513">
    <property type="term" value="C:phosphopantothenoylcysteine decarboxylase complex"/>
    <property type="evidence" value="ECO:0007669"/>
    <property type="project" value="TreeGrafter"/>
</dbReference>
<dbReference type="InterPro" id="IPR036551">
    <property type="entry name" value="Flavin_trans-like"/>
</dbReference>
<dbReference type="SUPFAM" id="SSF52507">
    <property type="entry name" value="Homo-oligomeric flavin-containing Cys decarboxylases, HFCD"/>
    <property type="match status" value="1"/>
</dbReference>
<dbReference type="Pfam" id="PF02441">
    <property type="entry name" value="Flavoprotein"/>
    <property type="match status" value="1"/>
</dbReference>
<dbReference type="GO" id="GO:0015937">
    <property type="term" value="P:coenzyme A biosynthetic process"/>
    <property type="evidence" value="ECO:0007669"/>
    <property type="project" value="UniProtKB-KW"/>
</dbReference>
<dbReference type="EMBL" id="LSSM01002529">
    <property type="protein sequence ID" value="OMJ21384.1"/>
    <property type="molecule type" value="Genomic_DNA"/>
</dbReference>
<organism evidence="4 5">
    <name type="scientific">Smittium culicis</name>
    <dbReference type="NCBI Taxonomy" id="133412"/>
    <lineage>
        <taxon>Eukaryota</taxon>
        <taxon>Fungi</taxon>
        <taxon>Fungi incertae sedis</taxon>
        <taxon>Zoopagomycota</taxon>
        <taxon>Kickxellomycotina</taxon>
        <taxon>Harpellomycetes</taxon>
        <taxon>Harpellales</taxon>
        <taxon>Legeriomycetaceae</taxon>
        <taxon>Smittium</taxon>
    </lineage>
</organism>
<reference evidence="5" key="1">
    <citation type="submission" date="2017-01" db="EMBL/GenBank/DDBJ databases">
        <authorList>
            <person name="Wang Y."/>
            <person name="White M."/>
            <person name="Kvist S."/>
            <person name="Moncalvo J.-M."/>
        </authorList>
    </citation>
    <scope>NUCLEOTIDE SEQUENCE [LARGE SCALE GENOMIC DNA]</scope>
    <source>
        <strain evidence="5">ID-206-W2</strain>
    </source>
</reference>
<proteinExistence type="inferred from homology"/>
<keyword evidence="1" id="KW-0173">Coenzyme A biosynthesis</keyword>
<dbReference type="GO" id="GO:0010181">
    <property type="term" value="F:FMN binding"/>
    <property type="evidence" value="ECO:0007669"/>
    <property type="project" value="TreeGrafter"/>
</dbReference>
<dbReference type="AlphaFoldDB" id="A0A1R1Y3P9"/>
<gene>
    <name evidence="4" type="ORF">AYI69_g5838</name>
</gene>